<accession>A0A9Q3GXH0</accession>
<comment type="caution">
    <text evidence="2">The sequence shown here is derived from an EMBL/GenBank/DDBJ whole genome shotgun (WGS) entry which is preliminary data.</text>
</comment>
<proteinExistence type="predicted"/>
<protein>
    <submittedName>
        <fullName evidence="2">Uncharacterized protein</fullName>
    </submittedName>
</protein>
<reference evidence="2" key="1">
    <citation type="submission" date="2021-03" db="EMBL/GenBank/DDBJ databases">
        <title>Draft genome sequence of rust myrtle Austropuccinia psidii MF-1, a brazilian biotype.</title>
        <authorList>
            <person name="Quecine M.C."/>
            <person name="Pachon D.M.R."/>
            <person name="Bonatelli M.L."/>
            <person name="Correr F.H."/>
            <person name="Franceschini L.M."/>
            <person name="Leite T.F."/>
            <person name="Margarido G.R.A."/>
            <person name="Almeida C.A."/>
            <person name="Ferrarezi J.A."/>
            <person name="Labate C.A."/>
        </authorList>
    </citation>
    <scope>NUCLEOTIDE SEQUENCE</scope>
    <source>
        <strain evidence="2">MF-1</strain>
    </source>
</reference>
<feature type="region of interest" description="Disordered" evidence="1">
    <location>
        <begin position="1"/>
        <end position="43"/>
    </location>
</feature>
<name>A0A9Q3GXH0_9BASI</name>
<evidence type="ECO:0000313" key="3">
    <source>
        <dbReference type="Proteomes" id="UP000765509"/>
    </source>
</evidence>
<gene>
    <name evidence="2" type="ORF">O181_022244</name>
</gene>
<dbReference type="OrthoDB" id="2157866at2759"/>
<feature type="region of interest" description="Disordered" evidence="1">
    <location>
        <begin position="97"/>
        <end position="118"/>
    </location>
</feature>
<evidence type="ECO:0000313" key="2">
    <source>
        <dbReference type="EMBL" id="MBW0482529.1"/>
    </source>
</evidence>
<dbReference type="AlphaFoldDB" id="A0A9Q3GXH0"/>
<keyword evidence="3" id="KW-1185">Reference proteome</keyword>
<dbReference type="EMBL" id="AVOT02006823">
    <property type="protein sequence ID" value="MBW0482529.1"/>
    <property type="molecule type" value="Genomic_DNA"/>
</dbReference>
<evidence type="ECO:0000256" key="1">
    <source>
        <dbReference type="SAM" id="MobiDB-lite"/>
    </source>
</evidence>
<organism evidence="2 3">
    <name type="scientific">Austropuccinia psidii MF-1</name>
    <dbReference type="NCBI Taxonomy" id="1389203"/>
    <lineage>
        <taxon>Eukaryota</taxon>
        <taxon>Fungi</taxon>
        <taxon>Dikarya</taxon>
        <taxon>Basidiomycota</taxon>
        <taxon>Pucciniomycotina</taxon>
        <taxon>Pucciniomycetes</taxon>
        <taxon>Pucciniales</taxon>
        <taxon>Sphaerophragmiaceae</taxon>
        <taxon>Austropuccinia</taxon>
    </lineage>
</organism>
<dbReference type="Proteomes" id="UP000765509">
    <property type="component" value="Unassembled WGS sequence"/>
</dbReference>
<sequence length="159" mass="17911">MQSHQAVQTPGGEGNQDKGESSHYPSFRRTAEPDRASSDSLRLTMSRPTQFFSGFTPFMHQKIGGQELEFFTIPGSFQEKTGIEGQKQDIFHPKAERFRPNDQEDVGLGERSTTEPEIGVNTWKISTPNDRKVTPTKAQHSVVTPEINLNSDALWLKMF</sequence>